<dbReference type="EMBL" id="JAVRJZ010000002">
    <property type="protein sequence ID" value="KAK2725485.1"/>
    <property type="molecule type" value="Genomic_DNA"/>
</dbReference>
<name>A0AA88I7B4_ARTSF</name>
<sequence length="121" mass="13294">MVVACRYVYKSKKGYVIQEDAVAVFDALQTSSKLSEDENADTSQYFEERLDGKSLLLSEVNESRLDMTKCVSQSYDKASSMSSLINGAAGGVKRSYQLADYFHCVSHASNLSCSKIVSVPI</sequence>
<evidence type="ECO:0008006" key="3">
    <source>
        <dbReference type="Google" id="ProtNLM"/>
    </source>
</evidence>
<evidence type="ECO:0000313" key="1">
    <source>
        <dbReference type="EMBL" id="KAK2725485.1"/>
    </source>
</evidence>
<reference evidence="1" key="1">
    <citation type="submission" date="2023-07" db="EMBL/GenBank/DDBJ databases">
        <title>Chromosome-level genome assembly of Artemia franciscana.</title>
        <authorList>
            <person name="Jo E."/>
        </authorList>
    </citation>
    <scope>NUCLEOTIDE SEQUENCE</scope>
    <source>
        <tissue evidence="1">Whole body</tissue>
    </source>
</reference>
<proteinExistence type="predicted"/>
<dbReference type="Proteomes" id="UP001187531">
    <property type="component" value="Unassembled WGS sequence"/>
</dbReference>
<keyword evidence="2" id="KW-1185">Reference proteome</keyword>
<comment type="caution">
    <text evidence="1">The sequence shown here is derived from an EMBL/GenBank/DDBJ whole genome shotgun (WGS) entry which is preliminary data.</text>
</comment>
<protein>
    <recommendedName>
        <fullName evidence="3">DUF4371 domain-containing protein</fullName>
    </recommendedName>
</protein>
<accession>A0AA88I7B4</accession>
<organism evidence="1 2">
    <name type="scientific">Artemia franciscana</name>
    <name type="common">Brine shrimp</name>
    <name type="synonym">Artemia sanfranciscana</name>
    <dbReference type="NCBI Taxonomy" id="6661"/>
    <lineage>
        <taxon>Eukaryota</taxon>
        <taxon>Metazoa</taxon>
        <taxon>Ecdysozoa</taxon>
        <taxon>Arthropoda</taxon>
        <taxon>Crustacea</taxon>
        <taxon>Branchiopoda</taxon>
        <taxon>Anostraca</taxon>
        <taxon>Artemiidae</taxon>
        <taxon>Artemia</taxon>
    </lineage>
</organism>
<gene>
    <name evidence="1" type="ORF">QYM36_000094</name>
</gene>
<dbReference type="AlphaFoldDB" id="A0AA88I7B4"/>
<evidence type="ECO:0000313" key="2">
    <source>
        <dbReference type="Proteomes" id="UP001187531"/>
    </source>
</evidence>